<dbReference type="AlphaFoldDB" id="A0ABD5M611"/>
<dbReference type="EMBL" id="JBEDNY010000012">
    <property type="protein sequence ID" value="MEZ3165704.1"/>
    <property type="molecule type" value="Genomic_DNA"/>
</dbReference>
<name>A0ABD5M611_9EURY</name>
<gene>
    <name evidence="1" type="ORF">ABNG04_17950</name>
</gene>
<evidence type="ECO:0008006" key="3">
    <source>
        <dbReference type="Google" id="ProtNLM"/>
    </source>
</evidence>
<organism evidence="1 2">
    <name type="scientific">Halorubrum miltondacostae</name>
    <dbReference type="NCBI Taxonomy" id="3076378"/>
    <lineage>
        <taxon>Archaea</taxon>
        <taxon>Methanobacteriati</taxon>
        <taxon>Methanobacteriota</taxon>
        <taxon>Stenosarchaea group</taxon>
        <taxon>Halobacteria</taxon>
        <taxon>Halobacteriales</taxon>
        <taxon>Haloferacaceae</taxon>
        <taxon>Halorubrum</taxon>
    </lineage>
</organism>
<proteinExistence type="predicted"/>
<accession>A0ABD5M611</accession>
<sequence>MSQSTGSTEQEYANLTVSAEFRDKVRVAKAEDGLSYEDYLKQYLPVGGEA</sequence>
<protein>
    <recommendedName>
        <fullName evidence="3">CopG family transcriptional regulator</fullName>
    </recommendedName>
</protein>
<dbReference type="RefSeq" id="WP_371163677.1">
    <property type="nucleotide sequence ID" value="NZ_JBEDNY010000012.1"/>
</dbReference>
<evidence type="ECO:0000313" key="2">
    <source>
        <dbReference type="Proteomes" id="UP001567572"/>
    </source>
</evidence>
<dbReference type="Proteomes" id="UP001567572">
    <property type="component" value="Unassembled WGS sequence"/>
</dbReference>
<keyword evidence="2" id="KW-1185">Reference proteome</keyword>
<reference evidence="1 2" key="1">
    <citation type="submission" date="2024-06" db="EMBL/GenBank/DDBJ databases">
        <title>Halorubrum miltondacostae sp. nov., a potential PHA producer isolated from an inland solar saltern in Rio Maior, Portugal.</title>
        <authorList>
            <person name="Albuquerque L."/>
            <person name="Viver T."/>
            <person name="Barroso C."/>
            <person name="Claudino R."/>
            <person name="Galvan M."/>
            <person name="Simoes G."/>
            <person name="Lobo Da Cunha A."/>
            <person name="Egas C."/>
        </authorList>
    </citation>
    <scope>NUCLEOTIDE SEQUENCE [LARGE SCALE GENOMIC DNA]</scope>
    <source>
        <strain evidence="1 2">RMP-11</strain>
    </source>
</reference>
<evidence type="ECO:0000313" key="1">
    <source>
        <dbReference type="EMBL" id="MEZ3165704.1"/>
    </source>
</evidence>
<comment type="caution">
    <text evidence="1">The sequence shown here is derived from an EMBL/GenBank/DDBJ whole genome shotgun (WGS) entry which is preliminary data.</text>
</comment>